<keyword evidence="1" id="KW-1133">Transmembrane helix</keyword>
<dbReference type="AlphaFoldDB" id="A0A379M2T9"/>
<protein>
    <recommendedName>
        <fullName evidence="4">DUF4190 domain-containing protein</fullName>
    </recommendedName>
</protein>
<evidence type="ECO:0000313" key="3">
    <source>
        <dbReference type="Proteomes" id="UP000254569"/>
    </source>
</evidence>
<evidence type="ECO:0000313" key="2">
    <source>
        <dbReference type="EMBL" id="SUE16620.1"/>
    </source>
</evidence>
<proteinExistence type="predicted"/>
<evidence type="ECO:0000256" key="1">
    <source>
        <dbReference type="SAM" id="Phobius"/>
    </source>
</evidence>
<reference evidence="2 3" key="1">
    <citation type="submission" date="2018-06" db="EMBL/GenBank/DDBJ databases">
        <authorList>
            <consortium name="Pathogen Informatics"/>
            <person name="Doyle S."/>
        </authorList>
    </citation>
    <scope>NUCLEOTIDE SEQUENCE [LARGE SCALE GENOMIC DNA]</scope>
    <source>
        <strain evidence="2 3">NCTC13296</strain>
    </source>
</reference>
<dbReference type="OrthoDB" id="4485342at2"/>
<dbReference type="RefSeq" id="WP_016932041.1">
    <property type="nucleotide sequence ID" value="NZ_LPZN01000036.1"/>
</dbReference>
<accession>A0A379M2T9</accession>
<organism evidence="2 3">
    <name type="scientific">Rhodococcus gordoniae</name>
    <dbReference type="NCBI Taxonomy" id="223392"/>
    <lineage>
        <taxon>Bacteria</taxon>
        <taxon>Bacillati</taxon>
        <taxon>Actinomycetota</taxon>
        <taxon>Actinomycetes</taxon>
        <taxon>Mycobacteriales</taxon>
        <taxon>Nocardiaceae</taxon>
        <taxon>Rhodococcus</taxon>
    </lineage>
</organism>
<sequence>MHEDLPVPPAPPVPPPPRNGAGTAALIAGIVALVFAFVPVIGDFVAIPVGLVAVVCGWVGLERVDKGTATNPREALVGACLGAAALFAVFVIFAAVHSTTA</sequence>
<dbReference type="EMBL" id="UGVI01000001">
    <property type="protein sequence ID" value="SUE16620.1"/>
    <property type="molecule type" value="Genomic_DNA"/>
</dbReference>
<feature type="transmembrane region" description="Helical" evidence="1">
    <location>
        <begin position="20"/>
        <end position="37"/>
    </location>
</feature>
<keyword evidence="1" id="KW-0812">Transmembrane</keyword>
<dbReference type="Proteomes" id="UP000254569">
    <property type="component" value="Unassembled WGS sequence"/>
</dbReference>
<evidence type="ECO:0008006" key="4">
    <source>
        <dbReference type="Google" id="ProtNLM"/>
    </source>
</evidence>
<keyword evidence="3" id="KW-1185">Reference proteome</keyword>
<gene>
    <name evidence="2" type="ORF">NCTC13296_03506</name>
</gene>
<feature type="transmembrane region" description="Helical" evidence="1">
    <location>
        <begin position="76"/>
        <end position="96"/>
    </location>
</feature>
<feature type="transmembrane region" description="Helical" evidence="1">
    <location>
        <begin position="44"/>
        <end position="61"/>
    </location>
</feature>
<keyword evidence="1" id="KW-0472">Membrane</keyword>
<name>A0A379M2T9_9NOCA</name>